<evidence type="ECO:0000256" key="1">
    <source>
        <dbReference type="SAM" id="MobiDB-lite"/>
    </source>
</evidence>
<name>A0A0D9YG42_9ORYZ</name>
<evidence type="ECO:0000313" key="2">
    <source>
        <dbReference type="EnsemblPlants" id="OGLUM01G38140.1"/>
    </source>
</evidence>
<reference evidence="2" key="3">
    <citation type="submission" date="2018-05" db="EMBL/GenBank/DDBJ databases">
        <title>OgluRS3 (Oryza glumaepatula Reference Sequence Version 3).</title>
        <authorList>
            <person name="Zhang J."/>
            <person name="Kudrna D."/>
            <person name="Lee S."/>
            <person name="Talag J."/>
            <person name="Welchert J."/>
            <person name="Wing R.A."/>
        </authorList>
    </citation>
    <scope>NUCLEOTIDE SEQUENCE [LARGE SCALE GENOMIC DNA]</scope>
</reference>
<accession>A0A0D9YG42</accession>
<feature type="region of interest" description="Disordered" evidence="1">
    <location>
        <begin position="1"/>
        <end position="25"/>
    </location>
</feature>
<dbReference type="HOGENOM" id="CLU_175863_0_0_1"/>
<organism evidence="2">
    <name type="scientific">Oryza glumipatula</name>
    <dbReference type="NCBI Taxonomy" id="40148"/>
    <lineage>
        <taxon>Eukaryota</taxon>
        <taxon>Viridiplantae</taxon>
        <taxon>Streptophyta</taxon>
        <taxon>Embryophyta</taxon>
        <taxon>Tracheophyta</taxon>
        <taxon>Spermatophyta</taxon>
        <taxon>Magnoliopsida</taxon>
        <taxon>Liliopsida</taxon>
        <taxon>Poales</taxon>
        <taxon>Poaceae</taxon>
        <taxon>BOP clade</taxon>
        <taxon>Oryzoideae</taxon>
        <taxon>Oryzeae</taxon>
        <taxon>Oryzinae</taxon>
        <taxon>Oryza</taxon>
    </lineage>
</organism>
<dbReference type="Proteomes" id="UP000026961">
    <property type="component" value="Chromosome 1"/>
</dbReference>
<feature type="compositionally biased region" description="Low complexity" evidence="1">
    <location>
        <begin position="1"/>
        <end position="13"/>
    </location>
</feature>
<proteinExistence type="predicted"/>
<dbReference type="AlphaFoldDB" id="A0A0D9YG42"/>
<protein>
    <submittedName>
        <fullName evidence="2">Uncharacterized protein</fullName>
    </submittedName>
</protein>
<dbReference type="Gramene" id="OGLUM01G38140.1">
    <property type="protein sequence ID" value="OGLUM01G38140.1"/>
    <property type="gene ID" value="OGLUM01G38140"/>
</dbReference>
<reference evidence="2" key="2">
    <citation type="submission" date="2015-04" db="UniProtKB">
        <authorList>
            <consortium name="EnsemblPlants"/>
        </authorList>
    </citation>
    <scope>IDENTIFICATION</scope>
</reference>
<reference evidence="2" key="1">
    <citation type="submission" date="2013-08" db="EMBL/GenBank/DDBJ databases">
        <title>Oryza genome evolution.</title>
        <authorList>
            <person name="Wing R.A."/>
            <person name="Panaud O."/>
            <person name="Oliveira A.C."/>
        </authorList>
    </citation>
    <scope>NUCLEOTIDE SEQUENCE</scope>
</reference>
<keyword evidence="3" id="KW-1185">Reference proteome</keyword>
<sequence>MARPTPTPTLARPTPRDLIRTPTPTHFPPLAVSPLNFLVLRRLLFMRTRPKAGRCVQSKGPHGGWQVGRRRWAQKCGTNALLTVWGLGIG</sequence>
<evidence type="ECO:0000313" key="3">
    <source>
        <dbReference type="Proteomes" id="UP000026961"/>
    </source>
</evidence>
<dbReference type="EnsemblPlants" id="OGLUM01G38140.1">
    <property type="protein sequence ID" value="OGLUM01G38140.1"/>
    <property type="gene ID" value="OGLUM01G38140"/>
</dbReference>